<dbReference type="InterPro" id="IPR002656">
    <property type="entry name" value="Acyl_transf_3_dom"/>
</dbReference>
<dbReference type="PANTHER" id="PTHR23028">
    <property type="entry name" value="ACETYLTRANSFERASE"/>
    <property type="match status" value="1"/>
</dbReference>
<dbReference type="Pfam" id="PF19040">
    <property type="entry name" value="SGNH"/>
    <property type="match status" value="1"/>
</dbReference>
<dbReference type="PANTHER" id="PTHR23028:SF53">
    <property type="entry name" value="ACYL_TRANSF_3 DOMAIN-CONTAINING PROTEIN"/>
    <property type="match status" value="1"/>
</dbReference>
<feature type="transmembrane region" description="Helical" evidence="1">
    <location>
        <begin position="189"/>
        <end position="210"/>
    </location>
</feature>
<name>A0ABS8GKQ4_9MICC</name>
<reference evidence="4" key="1">
    <citation type="submission" date="2021-10" db="EMBL/GenBank/DDBJ databases">
        <title>Novel species in genus Arthrobacter.</title>
        <authorList>
            <person name="Liu Y."/>
        </authorList>
    </citation>
    <scope>NUCLEOTIDE SEQUENCE</scope>
    <source>
        <strain evidence="4">Zg-Y786</strain>
    </source>
</reference>
<accession>A0ABS8GKQ4</accession>
<comment type="caution">
    <text evidence="4">The sequence shown here is derived from an EMBL/GenBank/DDBJ whole genome shotgun (WGS) entry which is preliminary data.</text>
</comment>
<keyword evidence="4" id="KW-0012">Acyltransferase</keyword>
<dbReference type="InterPro" id="IPR043968">
    <property type="entry name" value="SGNH"/>
</dbReference>
<feature type="domain" description="SGNH" evidence="3">
    <location>
        <begin position="474"/>
        <end position="673"/>
    </location>
</feature>
<dbReference type="RefSeq" id="WP_227892100.1">
    <property type="nucleotide sequence ID" value="NZ_JAJFZQ010000008.1"/>
</dbReference>
<feature type="domain" description="Acyltransferase 3" evidence="2">
    <location>
        <begin position="27"/>
        <end position="357"/>
    </location>
</feature>
<evidence type="ECO:0000259" key="2">
    <source>
        <dbReference type="Pfam" id="PF01757"/>
    </source>
</evidence>
<feature type="transmembrane region" description="Helical" evidence="1">
    <location>
        <begin position="377"/>
        <end position="397"/>
    </location>
</feature>
<evidence type="ECO:0000256" key="1">
    <source>
        <dbReference type="SAM" id="Phobius"/>
    </source>
</evidence>
<organism evidence="4 5">
    <name type="scientific">Arthrobacter gengyunqii</name>
    <dbReference type="NCBI Taxonomy" id="2886940"/>
    <lineage>
        <taxon>Bacteria</taxon>
        <taxon>Bacillati</taxon>
        <taxon>Actinomycetota</taxon>
        <taxon>Actinomycetes</taxon>
        <taxon>Micrococcales</taxon>
        <taxon>Micrococcaceae</taxon>
        <taxon>Arthrobacter</taxon>
    </lineage>
</organism>
<keyword evidence="1" id="KW-0472">Membrane</keyword>
<keyword evidence="4" id="KW-0808">Transferase</keyword>
<dbReference type="InterPro" id="IPR050879">
    <property type="entry name" value="Acyltransferase_3"/>
</dbReference>
<keyword evidence="5" id="KW-1185">Reference proteome</keyword>
<evidence type="ECO:0000313" key="4">
    <source>
        <dbReference type="EMBL" id="MCC3267169.1"/>
    </source>
</evidence>
<feature type="transmembrane region" description="Helical" evidence="1">
    <location>
        <begin position="155"/>
        <end position="177"/>
    </location>
</feature>
<sequence>MSQLQSEAPRAAVGGAPLAEKTAHRPEVQGLRALAVLMVVTYHIWFGRVSGGVDIFLLISAFLLTLSFVRKVEGGRSLALVRYWLHQFKRLLPPVAVVLIGTLTATAVFVPQSRWPEILSQSWASLLYFQNWLLAAQSVDYYAADHSTSSPLQHFWSLSIQGQVFILWPLLLAASALLARMLRVRFRRVVLAVFGAVFVASLSFSIAETYGNQAHAYFDTRTRLWEFALGSLLALALPYLKPPRWMRVGMGWLGLATMLSVGFLLDVQGQFPGYVALVPLVAASLVIVAGQTGSRIGADRFLSWKPLMRLGDMSYALYLWHWPVLVIYLIWRDRQEVGPVGGAAIIMLSLVLAYLTTKLVERPLRSSAWVNRNSVRAAVVIGLCIAVVAAPVAGWQYGLKVQAERLTASADKNNPGAASLVPGYTGAEDNPKLYLPRPSRLDDEAVRPAPGCSAENAPDSELLASGCGELRAEGTPSKSIVIVGDSHSLQWFEPLQAMASENNWQIVTIFKGACSFGDPGIGRWPECDEWNQLALDYILLHQPDAVLTVGTAASPGTGSEVVVPGMAEAAAKLIENGTQVIVMRDNPRFPESLIECVESRGPDAIECNPSRDAHMNAEPPVELISELAPQVRYMDLTDFICTDAECPAVVGNVYVYLDTNHLTKTYLQTLQFEFERQWFQATGW</sequence>
<feature type="transmembrane region" description="Helical" evidence="1">
    <location>
        <begin position="91"/>
        <end position="110"/>
    </location>
</feature>
<keyword evidence="1" id="KW-1133">Transmembrane helix</keyword>
<proteinExistence type="predicted"/>
<gene>
    <name evidence="4" type="ORF">LJ752_14095</name>
</gene>
<evidence type="ECO:0000313" key="5">
    <source>
        <dbReference type="Proteomes" id="UP001139168"/>
    </source>
</evidence>
<feature type="transmembrane region" description="Helical" evidence="1">
    <location>
        <begin position="337"/>
        <end position="356"/>
    </location>
</feature>
<dbReference type="Pfam" id="PF01757">
    <property type="entry name" value="Acyl_transf_3"/>
    <property type="match status" value="1"/>
</dbReference>
<feature type="transmembrane region" description="Helical" evidence="1">
    <location>
        <begin position="313"/>
        <end position="331"/>
    </location>
</feature>
<feature type="transmembrane region" description="Helical" evidence="1">
    <location>
        <begin position="247"/>
        <end position="265"/>
    </location>
</feature>
<protein>
    <submittedName>
        <fullName evidence="4">Acyltransferase</fullName>
    </submittedName>
</protein>
<feature type="transmembrane region" description="Helical" evidence="1">
    <location>
        <begin position="52"/>
        <end position="70"/>
    </location>
</feature>
<feature type="transmembrane region" description="Helical" evidence="1">
    <location>
        <begin position="271"/>
        <end position="292"/>
    </location>
</feature>
<dbReference type="GO" id="GO:0016746">
    <property type="term" value="F:acyltransferase activity"/>
    <property type="evidence" value="ECO:0007669"/>
    <property type="project" value="UniProtKB-KW"/>
</dbReference>
<evidence type="ECO:0000259" key="3">
    <source>
        <dbReference type="Pfam" id="PF19040"/>
    </source>
</evidence>
<keyword evidence="1" id="KW-0812">Transmembrane</keyword>
<dbReference type="EMBL" id="JAJFZQ010000008">
    <property type="protein sequence ID" value="MCC3267169.1"/>
    <property type="molecule type" value="Genomic_DNA"/>
</dbReference>
<dbReference type="Proteomes" id="UP001139168">
    <property type="component" value="Unassembled WGS sequence"/>
</dbReference>